<dbReference type="OrthoDB" id="10450738at2759"/>
<feature type="non-terminal residue" evidence="1">
    <location>
        <position position="87"/>
    </location>
</feature>
<evidence type="ECO:0000313" key="1">
    <source>
        <dbReference type="EMBL" id="CAE7022002.1"/>
    </source>
</evidence>
<sequence length="87" mass="9590">MNARKAEAPPPEKKEREFPMKGKLLLETARQCFRLTAHATRQLLVVVSKQLHSRARQREVSPTISGLATELAKVAKACVSGVPPNDT</sequence>
<protein>
    <submittedName>
        <fullName evidence="1">UPL2 protein</fullName>
    </submittedName>
</protein>
<dbReference type="AlphaFoldDB" id="A0A812I552"/>
<accession>A0A812I552</accession>
<organism evidence="1 2">
    <name type="scientific">Symbiodinium natans</name>
    <dbReference type="NCBI Taxonomy" id="878477"/>
    <lineage>
        <taxon>Eukaryota</taxon>
        <taxon>Sar</taxon>
        <taxon>Alveolata</taxon>
        <taxon>Dinophyceae</taxon>
        <taxon>Suessiales</taxon>
        <taxon>Symbiodiniaceae</taxon>
        <taxon>Symbiodinium</taxon>
    </lineage>
</organism>
<dbReference type="EMBL" id="CAJNDS010000174">
    <property type="protein sequence ID" value="CAE7022002.1"/>
    <property type="molecule type" value="Genomic_DNA"/>
</dbReference>
<dbReference type="Proteomes" id="UP000604046">
    <property type="component" value="Unassembled WGS sequence"/>
</dbReference>
<reference evidence="1" key="1">
    <citation type="submission" date="2021-02" db="EMBL/GenBank/DDBJ databases">
        <authorList>
            <person name="Dougan E. K."/>
            <person name="Rhodes N."/>
            <person name="Thang M."/>
            <person name="Chan C."/>
        </authorList>
    </citation>
    <scope>NUCLEOTIDE SEQUENCE</scope>
</reference>
<name>A0A812I552_9DINO</name>
<evidence type="ECO:0000313" key="2">
    <source>
        <dbReference type="Proteomes" id="UP000604046"/>
    </source>
</evidence>
<proteinExistence type="predicted"/>
<keyword evidence="2" id="KW-1185">Reference proteome</keyword>
<gene>
    <name evidence="1" type="primary">UPL2</name>
    <name evidence="1" type="ORF">SNAT2548_LOCUS2899</name>
</gene>
<comment type="caution">
    <text evidence="1">The sequence shown here is derived from an EMBL/GenBank/DDBJ whole genome shotgun (WGS) entry which is preliminary data.</text>
</comment>